<dbReference type="Proteomes" id="UP000048926">
    <property type="component" value="Unassembled WGS sequence"/>
</dbReference>
<evidence type="ECO:0000313" key="3">
    <source>
        <dbReference type="Proteomes" id="UP000048926"/>
    </source>
</evidence>
<dbReference type="EC" id="3.1.4.46" evidence="2"/>
<dbReference type="InterPro" id="IPR017946">
    <property type="entry name" value="PLC-like_Pdiesterase_TIM-brl"/>
</dbReference>
<dbReference type="EMBL" id="CXST01000001">
    <property type="protein sequence ID" value="CTQ41987.1"/>
    <property type="molecule type" value="Genomic_DNA"/>
</dbReference>
<dbReference type="STRING" id="187304.B0E33_28060"/>
<dbReference type="GO" id="GO:0008889">
    <property type="term" value="F:glycerophosphodiester phosphodiesterase activity"/>
    <property type="evidence" value="ECO:0007669"/>
    <property type="project" value="UniProtKB-EC"/>
</dbReference>
<accession>A0A0M6XX34</accession>
<dbReference type="PANTHER" id="PTHR46211">
    <property type="entry name" value="GLYCEROPHOSPHORYL DIESTER PHOSPHODIESTERASE"/>
    <property type="match status" value="1"/>
</dbReference>
<dbReference type="Gene3D" id="3.20.20.190">
    <property type="entry name" value="Phosphatidylinositol (PI) phosphodiesterase"/>
    <property type="match status" value="1"/>
</dbReference>
<feature type="domain" description="GP-PDE" evidence="1">
    <location>
        <begin position="4"/>
        <end position="232"/>
    </location>
</feature>
<dbReference type="PROSITE" id="PS51704">
    <property type="entry name" value="GP_PDE"/>
    <property type="match status" value="1"/>
</dbReference>
<dbReference type="SUPFAM" id="SSF51695">
    <property type="entry name" value="PLC-like phosphodiesterases"/>
    <property type="match status" value="1"/>
</dbReference>
<evidence type="ECO:0000313" key="2">
    <source>
        <dbReference type="EMBL" id="CTQ41987.1"/>
    </source>
</evidence>
<keyword evidence="3" id="KW-1185">Reference proteome</keyword>
<dbReference type="GO" id="GO:0006629">
    <property type="term" value="P:lipid metabolic process"/>
    <property type="evidence" value="ECO:0007669"/>
    <property type="project" value="InterPro"/>
</dbReference>
<dbReference type="RefSeq" id="WP_022999450.1">
    <property type="nucleotide sequence ID" value="NZ_CP045617.1"/>
</dbReference>
<dbReference type="Pfam" id="PF03009">
    <property type="entry name" value="GDPD"/>
    <property type="match status" value="1"/>
</dbReference>
<organism evidence="2 3">
    <name type="scientific">Roseibium aggregatum</name>
    <dbReference type="NCBI Taxonomy" id="187304"/>
    <lineage>
        <taxon>Bacteria</taxon>
        <taxon>Pseudomonadati</taxon>
        <taxon>Pseudomonadota</taxon>
        <taxon>Alphaproteobacteria</taxon>
        <taxon>Hyphomicrobiales</taxon>
        <taxon>Stappiaceae</taxon>
        <taxon>Roseibium</taxon>
    </lineage>
</organism>
<gene>
    <name evidence="2" type="primary">ugpQ_1</name>
    <name evidence="2" type="ORF">LAL4801_00407</name>
</gene>
<proteinExistence type="predicted"/>
<sequence length="239" mass="26461">MKQAVVVCHRGASLQAPENTIASLEGAIALGAEVVELDVRPSRDGILYVMHDATVDRTTDGSGRISDMTSDEIDLLDAGNWFKETFKGERVPRLDAFLDTCKGRIGTYVEIKEGDPAEIRDMLAVRGMLSDAWTFSFDQAIRAEARAKVPDLRRMVLYAHVGSVERAVAQGAHILEFHEDDLEENLINEAKQAGLITQMFYAGSERAVFEKAVRCGVEQMNIDQVEIFKSVEKELLATV</sequence>
<keyword evidence="2" id="KW-0378">Hydrolase</keyword>
<dbReference type="InterPro" id="IPR030395">
    <property type="entry name" value="GP_PDE_dom"/>
</dbReference>
<dbReference type="OrthoDB" id="1854250at2"/>
<dbReference type="AlphaFoldDB" id="A0A0M6XX34"/>
<dbReference type="PANTHER" id="PTHR46211:SF1">
    <property type="entry name" value="GLYCEROPHOSPHODIESTER PHOSPHODIESTERASE, CYTOPLASMIC"/>
    <property type="match status" value="1"/>
</dbReference>
<reference evidence="3" key="1">
    <citation type="submission" date="2015-07" db="EMBL/GenBank/DDBJ databases">
        <authorList>
            <person name="Rodrigo-Torres Lidia"/>
            <person name="Arahal R.David."/>
        </authorList>
    </citation>
    <scope>NUCLEOTIDE SEQUENCE [LARGE SCALE GENOMIC DNA]</scope>
    <source>
        <strain evidence="3">CECT 4801</strain>
    </source>
</reference>
<name>A0A0M6XX34_9HYPH</name>
<dbReference type="CDD" id="cd08566">
    <property type="entry name" value="GDPD_AtGDE_like"/>
    <property type="match status" value="1"/>
</dbReference>
<protein>
    <submittedName>
        <fullName evidence="2">Glycerophosphoryl diester phosphodiesterase</fullName>
        <ecNumber evidence="2">3.1.4.46</ecNumber>
    </submittedName>
</protein>
<evidence type="ECO:0000259" key="1">
    <source>
        <dbReference type="PROSITE" id="PS51704"/>
    </source>
</evidence>